<comment type="function">
    <text evidence="7">Binds to the 23S rRNA.</text>
</comment>
<sequence length="147" mass="16423">MKVILLEDVRHLGRKGDTKDISEGYGRNFLIPKKLAVIATDAVMQDVAQKKAREEKEIAGEQQRWAEAAKKMGDITLSFKMKMGEKGKTFGSVSSAKITEALHKASIVVEKEWIELEDPIKTTGEHAIIVRFPHEIAAKIKIVVEPE</sequence>
<evidence type="ECO:0000313" key="10">
    <source>
        <dbReference type="Proteomes" id="UP000177177"/>
    </source>
</evidence>
<dbReference type="Gene3D" id="3.40.5.10">
    <property type="entry name" value="Ribosomal protein L9, N-terminal domain"/>
    <property type="match status" value="1"/>
</dbReference>
<dbReference type="Pfam" id="PF01281">
    <property type="entry name" value="Ribosomal_L9_N"/>
    <property type="match status" value="1"/>
</dbReference>
<dbReference type="GO" id="GO:0006412">
    <property type="term" value="P:translation"/>
    <property type="evidence" value="ECO:0007669"/>
    <property type="project" value="UniProtKB-UniRule"/>
</dbReference>
<keyword evidence="3 7" id="KW-0694">RNA-binding</keyword>
<dbReference type="InterPro" id="IPR009027">
    <property type="entry name" value="Ribosomal_bL9/RNase_H1_N"/>
</dbReference>
<dbReference type="PROSITE" id="PS00651">
    <property type="entry name" value="RIBOSOMAL_L9"/>
    <property type="match status" value="1"/>
</dbReference>
<dbReference type="HAMAP" id="MF_00503">
    <property type="entry name" value="Ribosomal_bL9"/>
    <property type="match status" value="1"/>
</dbReference>
<reference evidence="9 10" key="1">
    <citation type="journal article" date="2016" name="Nat. Commun.">
        <title>Thousands of microbial genomes shed light on interconnected biogeochemical processes in an aquifer system.</title>
        <authorList>
            <person name="Anantharaman K."/>
            <person name="Brown C.T."/>
            <person name="Hug L.A."/>
            <person name="Sharon I."/>
            <person name="Castelle C.J."/>
            <person name="Probst A.J."/>
            <person name="Thomas B.C."/>
            <person name="Singh A."/>
            <person name="Wilkins M.J."/>
            <person name="Karaoz U."/>
            <person name="Brodie E.L."/>
            <person name="Williams K.H."/>
            <person name="Hubbard S.S."/>
            <person name="Banfield J.F."/>
        </authorList>
    </citation>
    <scope>NUCLEOTIDE SEQUENCE [LARGE SCALE GENOMIC DNA]</scope>
</reference>
<keyword evidence="2 7" id="KW-0699">rRNA-binding</keyword>
<dbReference type="InterPro" id="IPR036935">
    <property type="entry name" value="Ribosomal_bL9_N_sf"/>
</dbReference>
<name>A0A1G2KT23_9BACT</name>
<dbReference type="InterPro" id="IPR020070">
    <property type="entry name" value="Ribosomal_bL9_N"/>
</dbReference>
<dbReference type="EMBL" id="MHQN01000033">
    <property type="protein sequence ID" value="OHA02577.1"/>
    <property type="molecule type" value="Genomic_DNA"/>
</dbReference>
<dbReference type="InterPro" id="IPR020594">
    <property type="entry name" value="Ribosomal_bL9_bac/chp"/>
</dbReference>
<dbReference type="Gene3D" id="3.10.430.100">
    <property type="entry name" value="Ribosomal protein L9, C-terminal domain"/>
    <property type="match status" value="1"/>
</dbReference>
<evidence type="ECO:0000256" key="4">
    <source>
        <dbReference type="ARBA" id="ARBA00022980"/>
    </source>
</evidence>
<keyword evidence="4 7" id="KW-0689">Ribosomal protein</keyword>
<dbReference type="GO" id="GO:0003735">
    <property type="term" value="F:structural constituent of ribosome"/>
    <property type="evidence" value="ECO:0007669"/>
    <property type="project" value="InterPro"/>
</dbReference>
<accession>A0A1G2KT23</accession>
<evidence type="ECO:0000256" key="5">
    <source>
        <dbReference type="ARBA" id="ARBA00023274"/>
    </source>
</evidence>
<dbReference type="NCBIfam" id="TIGR00158">
    <property type="entry name" value="L9"/>
    <property type="match status" value="1"/>
</dbReference>
<dbReference type="InterPro" id="IPR020069">
    <property type="entry name" value="Ribosomal_bL9_C"/>
</dbReference>
<evidence type="ECO:0000256" key="2">
    <source>
        <dbReference type="ARBA" id="ARBA00022730"/>
    </source>
</evidence>
<dbReference type="Pfam" id="PF03948">
    <property type="entry name" value="Ribosomal_L9_C"/>
    <property type="match status" value="1"/>
</dbReference>
<dbReference type="SUPFAM" id="SSF55658">
    <property type="entry name" value="L9 N-domain-like"/>
    <property type="match status" value="1"/>
</dbReference>
<evidence type="ECO:0000256" key="3">
    <source>
        <dbReference type="ARBA" id="ARBA00022884"/>
    </source>
</evidence>
<comment type="similarity">
    <text evidence="1 7">Belongs to the bacterial ribosomal protein bL9 family.</text>
</comment>
<protein>
    <recommendedName>
        <fullName evidence="6 7">Large ribosomal subunit protein bL9</fullName>
    </recommendedName>
</protein>
<dbReference type="GO" id="GO:1990904">
    <property type="term" value="C:ribonucleoprotein complex"/>
    <property type="evidence" value="ECO:0007669"/>
    <property type="project" value="UniProtKB-KW"/>
</dbReference>
<dbReference type="PANTHER" id="PTHR21368">
    <property type="entry name" value="50S RIBOSOMAL PROTEIN L9"/>
    <property type="match status" value="1"/>
</dbReference>
<evidence type="ECO:0000256" key="7">
    <source>
        <dbReference type="HAMAP-Rule" id="MF_00503"/>
    </source>
</evidence>
<gene>
    <name evidence="7" type="primary">rplI</name>
    <name evidence="9" type="ORF">A3C92_02955</name>
</gene>
<organism evidence="9 10">
    <name type="scientific">Candidatus Sungbacteria bacterium RIFCSPHIGHO2_02_FULL_53_17</name>
    <dbReference type="NCBI Taxonomy" id="1802275"/>
    <lineage>
        <taxon>Bacteria</taxon>
        <taxon>Candidatus Sungiibacteriota</taxon>
    </lineage>
</organism>
<dbReference type="SUPFAM" id="SSF55653">
    <property type="entry name" value="Ribosomal protein L9 C-domain"/>
    <property type="match status" value="1"/>
</dbReference>
<evidence type="ECO:0000313" key="9">
    <source>
        <dbReference type="EMBL" id="OHA02577.1"/>
    </source>
</evidence>
<feature type="domain" description="Ribosomal protein L9" evidence="8">
    <location>
        <begin position="13"/>
        <end position="40"/>
    </location>
</feature>
<evidence type="ECO:0000256" key="6">
    <source>
        <dbReference type="ARBA" id="ARBA00035292"/>
    </source>
</evidence>
<evidence type="ECO:0000259" key="8">
    <source>
        <dbReference type="PROSITE" id="PS00651"/>
    </source>
</evidence>
<proteinExistence type="inferred from homology"/>
<dbReference type="GO" id="GO:0019843">
    <property type="term" value="F:rRNA binding"/>
    <property type="evidence" value="ECO:0007669"/>
    <property type="project" value="UniProtKB-UniRule"/>
</dbReference>
<evidence type="ECO:0000256" key="1">
    <source>
        <dbReference type="ARBA" id="ARBA00010605"/>
    </source>
</evidence>
<keyword evidence="5 7" id="KW-0687">Ribonucleoprotein</keyword>
<dbReference type="InterPro" id="IPR000244">
    <property type="entry name" value="Ribosomal_bL9"/>
</dbReference>
<comment type="caution">
    <text evidence="9">The sequence shown here is derived from an EMBL/GenBank/DDBJ whole genome shotgun (WGS) entry which is preliminary data.</text>
</comment>
<dbReference type="AlphaFoldDB" id="A0A1G2KT23"/>
<dbReference type="GO" id="GO:0005840">
    <property type="term" value="C:ribosome"/>
    <property type="evidence" value="ECO:0007669"/>
    <property type="project" value="UniProtKB-KW"/>
</dbReference>
<dbReference type="InterPro" id="IPR036791">
    <property type="entry name" value="Ribosomal_bL9_C_sf"/>
</dbReference>
<dbReference type="Proteomes" id="UP000177177">
    <property type="component" value="Unassembled WGS sequence"/>
</dbReference>